<sequence>MSWTPARLRLLLALVIADLLLMVGVSRTGTDATQPISGGACLTVRAAAR</sequence>
<organism evidence="1">
    <name type="scientific">Streptomyces sp. NBC_00093</name>
    <dbReference type="NCBI Taxonomy" id="2975649"/>
    <lineage>
        <taxon>Bacteria</taxon>
        <taxon>Bacillati</taxon>
        <taxon>Actinomycetota</taxon>
        <taxon>Actinomycetes</taxon>
        <taxon>Kitasatosporales</taxon>
        <taxon>Streptomycetaceae</taxon>
        <taxon>Streptomyces</taxon>
    </lineage>
</organism>
<dbReference type="EMBL" id="CP108222">
    <property type="protein sequence ID" value="WTT14191.1"/>
    <property type="molecule type" value="Genomic_DNA"/>
</dbReference>
<name>A0AAU1ZP37_9ACTN</name>
<reference evidence="1" key="1">
    <citation type="submission" date="2022-10" db="EMBL/GenBank/DDBJ databases">
        <title>The complete genomes of actinobacterial strains from the NBC collection.</title>
        <authorList>
            <person name="Joergensen T.S."/>
            <person name="Alvarez Arevalo M."/>
            <person name="Sterndorff E.B."/>
            <person name="Faurdal D."/>
            <person name="Vuksanovic O."/>
            <person name="Mourched A.-S."/>
            <person name="Charusanti P."/>
            <person name="Shaw S."/>
            <person name="Blin K."/>
            <person name="Weber T."/>
        </authorList>
    </citation>
    <scope>NUCLEOTIDE SEQUENCE</scope>
    <source>
        <strain evidence="1">NBC_00093</strain>
    </source>
</reference>
<proteinExistence type="predicted"/>
<dbReference type="AlphaFoldDB" id="A0AAU1ZP37"/>
<protein>
    <submittedName>
        <fullName evidence="1">Uncharacterized protein</fullName>
    </submittedName>
</protein>
<accession>A0AAU1ZP37</accession>
<gene>
    <name evidence="1" type="ORF">OHA22_01025</name>
</gene>
<evidence type="ECO:0000313" key="1">
    <source>
        <dbReference type="EMBL" id="WTT14191.1"/>
    </source>
</evidence>